<proteinExistence type="inferred from homology"/>
<feature type="domain" description="SH2" evidence="11">
    <location>
        <begin position="630"/>
        <end position="725"/>
    </location>
</feature>
<dbReference type="Ensembl" id="ENSTNIT00000014201.1">
    <property type="protein sequence ID" value="ENSTNIP00000014006.1"/>
    <property type="gene ID" value="ENSTNIG00000011070.1"/>
</dbReference>
<dbReference type="PANTHER" id="PTHR10155:SF1">
    <property type="entry name" value="PHOSPHATIDYLINOSITOL 3-KINASE REGULATORY SUBUNIT BETA"/>
    <property type="match status" value="1"/>
</dbReference>
<dbReference type="PROSITE" id="PS50238">
    <property type="entry name" value="RHOGAP"/>
    <property type="match status" value="1"/>
</dbReference>
<dbReference type="InterPro" id="IPR000198">
    <property type="entry name" value="RhoGAP_dom"/>
</dbReference>
<evidence type="ECO:0000256" key="3">
    <source>
        <dbReference type="ARBA" id="ARBA00022553"/>
    </source>
</evidence>
<evidence type="ECO:0000259" key="12">
    <source>
        <dbReference type="PROSITE" id="PS50002"/>
    </source>
</evidence>
<evidence type="ECO:0000313" key="14">
    <source>
        <dbReference type="Ensembl" id="ENSTNIP00000014006.1"/>
    </source>
</evidence>
<evidence type="ECO:0000256" key="9">
    <source>
        <dbReference type="SAM" id="Coils"/>
    </source>
</evidence>
<dbReference type="FunFam" id="2.30.30.40:FF:000075">
    <property type="entry name" value="phosphatidylinositol 3-kinase regulatory subunit alpha"/>
    <property type="match status" value="1"/>
</dbReference>
<dbReference type="Gene3D" id="2.30.30.40">
    <property type="entry name" value="SH3 Domains"/>
    <property type="match status" value="1"/>
</dbReference>
<accession>H3D0H0</accession>
<dbReference type="InterPro" id="IPR008936">
    <property type="entry name" value="Rho_GTPase_activation_prot"/>
</dbReference>
<evidence type="ECO:0000256" key="2">
    <source>
        <dbReference type="ARBA" id="ARBA00022443"/>
    </source>
</evidence>
<evidence type="ECO:0000256" key="8">
    <source>
        <dbReference type="PROSITE-ProRule" id="PRU00192"/>
    </source>
</evidence>
<dbReference type="FunFam" id="3.30.505.10:FF:000014">
    <property type="entry name" value="Phosphatidylinositol 3-kinase regulatory subunit alpha"/>
    <property type="match status" value="1"/>
</dbReference>
<dbReference type="InterPro" id="IPR035022">
    <property type="entry name" value="PI3kinase_P85_nSH2"/>
</dbReference>
<dbReference type="Proteomes" id="UP000007303">
    <property type="component" value="Unassembled WGS sequence"/>
</dbReference>
<dbReference type="SMART" id="SM00324">
    <property type="entry name" value="RhoGAP"/>
    <property type="match status" value="1"/>
</dbReference>
<evidence type="ECO:0000259" key="11">
    <source>
        <dbReference type="PROSITE" id="PS50001"/>
    </source>
</evidence>
<sequence length="731" mass="83138">MAVEGFQYVALHAFTKDQEEDLDLQPGDLLTVSKASLVSLDSYSEGCEEQPEHLGWLLGYNERTKQRGDFPGTYVRYVGPMKMAPPSSQPRSQRPLPAAPRPDPSQGDVERQAVSMPDLSEQFTPPETAPPTLVSLIQAVEKRGLESEALYRSTDSPVPDVPVYSLCSESDLGQKDVAYLSECVLRYLKALPSPLIPACIYPQLQTAVGLTQQALNQAAGQDREVSLVIEKATTVPLHHRLTLQFLLTHLAKVTQAQASNGLDAQTLGQIFGPLLVWSSTSAHWTPLDEGFAETVVEKLLTERTTEQDVTPPVLPAKPAKSKVAPSAMTDTSSLLNDAEWYWGEISREEVNEKLRDTPDGTFLVRDASSKLEGEYTLTLRKGGNNKLIKIYHREGRYGFSEPLTFLSVVELINHYRHESLAQYNAKLDTKLLYPVSKYQQSQLVKENSIEEVGEQLKVYHDQYQEKSREYDCLYEEYTRTSQELQMKRTAIEAFNETIKIFEEQCETQERYSRESLERFQREGNEKEIQKIQSNSERLKSRVKEIHDSKRKLEQDLRQQASDNREIDKKMNSLKPDLMLRKIREQYLIWLIQKGTRQKKINEWLGIKNEADDSYSLEEDESSPHHDESTWYVGDIKRSQAEEMLRGTCDGTFLIRESQTQKGSYACSVVVDGDTKHCVVYKTVTGYGFAEPYNLYSSLKDLVLHYKNVSLVQHNDHLNVTLAHPVLARSQN</sequence>
<dbReference type="Pfam" id="PF00017">
    <property type="entry name" value="SH2"/>
    <property type="match status" value="2"/>
</dbReference>
<keyword evidence="4" id="KW-0677">Repeat</keyword>
<dbReference type="Gene3D" id="1.10.555.10">
    <property type="entry name" value="Rho GTPase activation protein"/>
    <property type="match status" value="1"/>
</dbReference>
<feature type="compositionally biased region" description="Low complexity" evidence="10">
    <location>
        <begin position="316"/>
        <end position="327"/>
    </location>
</feature>
<reference evidence="15" key="1">
    <citation type="journal article" date="2004" name="Nature">
        <title>Genome duplication in the teleost fish Tetraodon nigroviridis reveals the early vertebrate proto-karyotype.</title>
        <authorList>
            <person name="Jaillon O."/>
            <person name="Aury J.-M."/>
            <person name="Brunet F."/>
            <person name="Petit J.-L."/>
            <person name="Stange-Thomann N."/>
            <person name="Mauceli E."/>
            <person name="Bouneau L."/>
            <person name="Fischer C."/>
            <person name="Ozouf-Costaz C."/>
            <person name="Bernot A."/>
            <person name="Nicaud S."/>
            <person name="Jaffe D."/>
            <person name="Fisher S."/>
            <person name="Lutfalla G."/>
            <person name="Dossat C."/>
            <person name="Segurens B."/>
            <person name="Dasilva C."/>
            <person name="Salanoubat M."/>
            <person name="Levy M."/>
            <person name="Boudet N."/>
            <person name="Castellano S."/>
            <person name="Anthouard V."/>
            <person name="Jubin C."/>
            <person name="Castelli V."/>
            <person name="Katinka M."/>
            <person name="Vacherie B."/>
            <person name="Biemont C."/>
            <person name="Skalli Z."/>
            <person name="Cattolico L."/>
            <person name="Poulain J."/>
            <person name="De Berardinis V."/>
            <person name="Cruaud C."/>
            <person name="Duprat S."/>
            <person name="Brottier P."/>
            <person name="Coutanceau J.-P."/>
            <person name="Gouzy J."/>
            <person name="Parra G."/>
            <person name="Lardier G."/>
            <person name="Chapple C."/>
            <person name="McKernan K.J."/>
            <person name="McEwan P."/>
            <person name="Bosak S."/>
            <person name="Kellis M."/>
            <person name="Volff J.-N."/>
            <person name="Guigo R."/>
            <person name="Zody M.C."/>
            <person name="Mesirov J."/>
            <person name="Lindblad-Toh K."/>
            <person name="Birren B."/>
            <person name="Nusbaum C."/>
            <person name="Kahn D."/>
            <person name="Robinson-Rechavi M."/>
            <person name="Laudet V."/>
            <person name="Schachter V."/>
            <person name="Quetier F."/>
            <person name="Saurin W."/>
            <person name="Scarpelli C."/>
            <person name="Wincker P."/>
            <person name="Lander E.S."/>
            <person name="Weissenbach J."/>
            <person name="Roest Crollius H."/>
        </authorList>
    </citation>
    <scope>NUCLEOTIDE SEQUENCE [LARGE SCALE GENOMIC DNA]</scope>
</reference>
<protein>
    <submittedName>
        <fullName evidence="14">Phosphoinositide-3-kinase, regulatory subunit 2 (beta)</fullName>
    </submittedName>
</protein>
<comment type="similarity">
    <text evidence="1">Belongs to the PI3K p85 subunit family.</text>
</comment>
<dbReference type="OMA" id="SERCPQN"/>
<keyword evidence="2 8" id="KW-0728">SH3 domain</keyword>
<dbReference type="PROSITE" id="PS50002">
    <property type="entry name" value="SH3"/>
    <property type="match status" value="1"/>
</dbReference>
<evidence type="ECO:0000256" key="10">
    <source>
        <dbReference type="SAM" id="MobiDB-lite"/>
    </source>
</evidence>
<feature type="region of interest" description="Disordered" evidence="10">
    <location>
        <begin position="304"/>
        <end position="328"/>
    </location>
</feature>
<dbReference type="InterPro" id="IPR036028">
    <property type="entry name" value="SH3-like_dom_sf"/>
</dbReference>
<dbReference type="SUPFAM" id="SSF50044">
    <property type="entry name" value="SH3-domain"/>
    <property type="match status" value="1"/>
</dbReference>
<organism evidence="14 15">
    <name type="scientific">Tetraodon nigroviridis</name>
    <name type="common">Spotted green pufferfish</name>
    <name type="synonym">Chelonodon nigroviridis</name>
    <dbReference type="NCBI Taxonomy" id="99883"/>
    <lineage>
        <taxon>Eukaryota</taxon>
        <taxon>Metazoa</taxon>
        <taxon>Chordata</taxon>
        <taxon>Craniata</taxon>
        <taxon>Vertebrata</taxon>
        <taxon>Euteleostomi</taxon>
        <taxon>Actinopterygii</taxon>
        <taxon>Neopterygii</taxon>
        <taxon>Teleostei</taxon>
        <taxon>Neoteleostei</taxon>
        <taxon>Acanthomorphata</taxon>
        <taxon>Eupercaria</taxon>
        <taxon>Tetraodontiformes</taxon>
        <taxon>Tetradontoidea</taxon>
        <taxon>Tetraodontidae</taxon>
        <taxon>Tetraodon</taxon>
    </lineage>
</organism>
<dbReference type="FunFam" id="1.10.287.1490:FF:000001">
    <property type="entry name" value="Putative phosphatidylinositol 3-kinase regulatory subunit alpha"/>
    <property type="match status" value="1"/>
</dbReference>
<dbReference type="PROSITE" id="PS50001">
    <property type="entry name" value="SH2"/>
    <property type="match status" value="2"/>
</dbReference>
<dbReference type="SMART" id="SM00252">
    <property type="entry name" value="SH2"/>
    <property type="match status" value="2"/>
</dbReference>
<dbReference type="Gene3D" id="1.10.287.1490">
    <property type="match status" value="1"/>
</dbReference>
<dbReference type="HOGENOM" id="CLU_007031_1_0_1"/>
<dbReference type="SMART" id="SM00326">
    <property type="entry name" value="SH3"/>
    <property type="match status" value="1"/>
</dbReference>
<keyword evidence="9" id="KW-0175">Coiled coil</keyword>
<dbReference type="GO" id="GO:0046935">
    <property type="term" value="F:1-phosphatidylinositol-3-kinase regulator activity"/>
    <property type="evidence" value="ECO:0007669"/>
    <property type="project" value="TreeGrafter"/>
</dbReference>
<keyword evidence="3" id="KW-0597">Phosphoprotein</keyword>
<keyword evidence="15" id="KW-1185">Reference proteome</keyword>
<feature type="coiled-coil region" evidence="9">
    <location>
        <begin position="521"/>
        <end position="569"/>
    </location>
</feature>
<dbReference type="CDD" id="cd09930">
    <property type="entry name" value="SH2_cSH2_p85_like"/>
    <property type="match status" value="1"/>
</dbReference>
<dbReference type="GeneTree" id="ENSGT00940000157050"/>
<dbReference type="SUPFAM" id="SSF55550">
    <property type="entry name" value="SH2 domain"/>
    <property type="match status" value="2"/>
</dbReference>
<evidence type="ECO:0000259" key="13">
    <source>
        <dbReference type="PROSITE" id="PS50238"/>
    </source>
</evidence>
<dbReference type="FunFam" id="3.30.505.10:FF:000006">
    <property type="entry name" value="Phosphatidylinositol 3-kinase regulatory subunit alpha"/>
    <property type="match status" value="1"/>
</dbReference>
<dbReference type="InterPro" id="IPR035020">
    <property type="entry name" value="PI3kinase_P85_cSH2"/>
</dbReference>
<dbReference type="InterPro" id="IPR032498">
    <property type="entry name" value="PI3K_P85_iSH2"/>
</dbReference>
<reference evidence="14" key="2">
    <citation type="submission" date="2025-08" db="UniProtKB">
        <authorList>
            <consortium name="Ensembl"/>
        </authorList>
    </citation>
    <scope>IDENTIFICATION</scope>
</reference>
<dbReference type="STRING" id="99883.ENSTNIP00000014006"/>
<feature type="domain" description="SH3" evidence="12">
    <location>
        <begin position="3"/>
        <end position="80"/>
    </location>
</feature>
<dbReference type="GO" id="GO:0046854">
    <property type="term" value="P:phosphatidylinositol phosphate biosynthetic process"/>
    <property type="evidence" value="ECO:0007669"/>
    <property type="project" value="TreeGrafter"/>
</dbReference>
<dbReference type="InParanoid" id="H3D0H0"/>
<dbReference type="InterPro" id="IPR000980">
    <property type="entry name" value="SH2"/>
</dbReference>
<feature type="compositionally biased region" description="Low complexity" evidence="10">
    <location>
        <begin position="85"/>
        <end position="95"/>
    </location>
</feature>
<dbReference type="CDD" id="cd12926">
    <property type="entry name" value="iSH2_PIK3R2"/>
    <property type="match status" value="1"/>
</dbReference>
<feature type="region of interest" description="Disordered" evidence="10">
    <location>
        <begin position="80"/>
        <end position="111"/>
    </location>
</feature>
<dbReference type="Gene3D" id="3.30.505.10">
    <property type="entry name" value="SH2 domain"/>
    <property type="match status" value="2"/>
</dbReference>
<evidence type="ECO:0000256" key="1">
    <source>
        <dbReference type="ARBA" id="ARBA00009442"/>
    </source>
</evidence>
<dbReference type="PRINTS" id="PR00401">
    <property type="entry name" value="SH2DOMAIN"/>
</dbReference>
<name>H3D0H0_TETNG</name>
<evidence type="ECO:0000256" key="7">
    <source>
        <dbReference type="PROSITE-ProRule" id="PRU00191"/>
    </source>
</evidence>
<dbReference type="PRINTS" id="PR00678">
    <property type="entry name" value="PI3KINASEP85"/>
</dbReference>
<evidence type="ECO:0000256" key="4">
    <source>
        <dbReference type="ARBA" id="ARBA00022737"/>
    </source>
</evidence>
<evidence type="ECO:0000313" key="15">
    <source>
        <dbReference type="Proteomes" id="UP000007303"/>
    </source>
</evidence>
<dbReference type="Pfam" id="PF16454">
    <property type="entry name" value="PI3K_P85_iSH2"/>
    <property type="match status" value="1"/>
</dbReference>
<dbReference type="SUPFAM" id="SSF48350">
    <property type="entry name" value="GTPase activation domain, GAP"/>
    <property type="match status" value="1"/>
</dbReference>
<feature type="domain" description="SH2" evidence="11">
    <location>
        <begin position="340"/>
        <end position="435"/>
    </location>
</feature>
<dbReference type="GO" id="GO:0008286">
    <property type="term" value="P:insulin receptor signaling pathway"/>
    <property type="evidence" value="ECO:0007669"/>
    <property type="project" value="TreeGrafter"/>
</dbReference>
<feature type="domain" description="Rho-GAP" evidence="13">
    <location>
        <begin position="114"/>
        <end position="307"/>
    </location>
</feature>
<dbReference type="GO" id="GO:0005942">
    <property type="term" value="C:phosphatidylinositol 3-kinase complex"/>
    <property type="evidence" value="ECO:0007669"/>
    <property type="project" value="TreeGrafter"/>
</dbReference>
<keyword evidence="5 7" id="KW-0727">SH2 domain</keyword>
<keyword evidence="6" id="KW-0449">Lipoprotein</keyword>
<dbReference type="AlphaFoldDB" id="H3D0H0"/>
<dbReference type="CDD" id="cd09942">
    <property type="entry name" value="SH2_nSH2_p85_like"/>
    <property type="match status" value="1"/>
</dbReference>
<reference evidence="14" key="3">
    <citation type="submission" date="2025-09" db="UniProtKB">
        <authorList>
            <consortium name="Ensembl"/>
        </authorList>
    </citation>
    <scope>IDENTIFICATION</scope>
</reference>
<dbReference type="Pfam" id="PF00620">
    <property type="entry name" value="RhoGAP"/>
    <property type="match status" value="1"/>
</dbReference>
<dbReference type="PANTHER" id="PTHR10155">
    <property type="entry name" value="PHOSPHATIDYLINOSITOL 3-KINASE REGULATORY SUBUNIT"/>
    <property type="match status" value="1"/>
</dbReference>
<evidence type="ECO:0000256" key="5">
    <source>
        <dbReference type="ARBA" id="ARBA00022999"/>
    </source>
</evidence>
<evidence type="ECO:0000256" key="6">
    <source>
        <dbReference type="ARBA" id="ARBA00023288"/>
    </source>
</evidence>
<dbReference type="InterPro" id="IPR036860">
    <property type="entry name" value="SH2_dom_sf"/>
</dbReference>
<dbReference type="InterPro" id="IPR001452">
    <property type="entry name" value="SH3_domain"/>
</dbReference>